<dbReference type="Gene3D" id="4.10.280.10">
    <property type="entry name" value="Helix-loop-helix DNA-binding domain"/>
    <property type="match status" value="1"/>
</dbReference>
<dbReference type="EMBL" id="CAJOBC010006567">
    <property type="protein sequence ID" value="CAF3903259.1"/>
    <property type="molecule type" value="Genomic_DNA"/>
</dbReference>
<accession>A0A814RZQ4</accession>
<evidence type="ECO:0000313" key="3">
    <source>
        <dbReference type="EMBL" id="CAF3903259.1"/>
    </source>
</evidence>
<evidence type="ECO:0000313" key="4">
    <source>
        <dbReference type="Proteomes" id="UP000663829"/>
    </source>
</evidence>
<dbReference type="GO" id="GO:0046983">
    <property type="term" value="F:protein dimerization activity"/>
    <property type="evidence" value="ECO:0007669"/>
    <property type="project" value="InterPro"/>
</dbReference>
<name>A0A814RZQ4_9BILA</name>
<reference evidence="2" key="1">
    <citation type="submission" date="2021-02" db="EMBL/GenBank/DDBJ databases">
        <authorList>
            <person name="Nowell W R."/>
        </authorList>
    </citation>
    <scope>NUCLEOTIDE SEQUENCE</scope>
</reference>
<dbReference type="Proteomes" id="UP000681722">
    <property type="component" value="Unassembled WGS sequence"/>
</dbReference>
<gene>
    <name evidence="2" type="ORF">GPM918_LOCUS20608</name>
    <name evidence="3" type="ORF">SRO942_LOCUS20608</name>
</gene>
<dbReference type="Proteomes" id="UP000663829">
    <property type="component" value="Unassembled WGS sequence"/>
</dbReference>
<comment type="caution">
    <text evidence="2">The sequence shown here is derived from an EMBL/GenBank/DDBJ whole genome shotgun (WGS) entry which is preliminary data.</text>
</comment>
<dbReference type="AlphaFoldDB" id="A0A814RZQ4"/>
<sequence length="67" mass="7773">MARSNDYQDLAKKDENESNTQYQVALDDLRTALPISQPNMSELEIINTAINYINQLENMKNRITQQN</sequence>
<protein>
    <recommendedName>
        <fullName evidence="5">BHLH domain-containing protein</fullName>
    </recommendedName>
</protein>
<evidence type="ECO:0008006" key="5">
    <source>
        <dbReference type="Google" id="ProtNLM"/>
    </source>
</evidence>
<dbReference type="EMBL" id="CAJNOQ010006565">
    <property type="protein sequence ID" value="CAF1139501.1"/>
    <property type="molecule type" value="Genomic_DNA"/>
</dbReference>
<evidence type="ECO:0000256" key="1">
    <source>
        <dbReference type="SAM" id="MobiDB-lite"/>
    </source>
</evidence>
<feature type="region of interest" description="Disordered" evidence="1">
    <location>
        <begin position="1"/>
        <end position="21"/>
    </location>
</feature>
<proteinExistence type="predicted"/>
<keyword evidence="4" id="KW-1185">Reference proteome</keyword>
<evidence type="ECO:0000313" key="2">
    <source>
        <dbReference type="EMBL" id="CAF1139501.1"/>
    </source>
</evidence>
<dbReference type="InterPro" id="IPR036638">
    <property type="entry name" value="HLH_DNA-bd_sf"/>
</dbReference>
<dbReference type="SUPFAM" id="SSF47459">
    <property type="entry name" value="HLH, helix-loop-helix DNA-binding domain"/>
    <property type="match status" value="1"/>
</dbReference>
<organism evidence="2 4">
    <name type="scientific">Didymodactylos carnosus</name>
    <dbReference type="NCBI Taxonomy" id="1234261"/>
    <lineage>
        <taxon>Eukaryota</taxon>
        <taxon>Metazoa</taxon>
        <taxon>Spiralia</taxon>
        <taxon>Gnathifera</taxon>
        <taxon>Rotifera</taxon>
        <taxon>Eurotatoria</taxon>
        <taxon>Bdelloidea</taxon>
        <taxon>Philodinida</taxon>
        <taxon>Philodinidae</taxon>
        <taxon>Didymodactylos</taxon>
    </lineage>
</organism>